<evidence type="ECO:0000313" key="2">
    <source>
        <dbReference type="EMBL" id="KJD32306.1"/>
    </source>
</evidence>
<sequence>MQTLTKNNQPEVFFHVGTAKTGTTFLQYRVFPKLKGLFYIQRTRYKKSIKIISKGAYKRYLVSRELDRRVFESEVQKFAKAYPDTLSIIVFRRHDSYIASEYRRYVKNGFTGSFKDFFDVENDSGYFKKLHMDYDRQIKILETNFNKKPLVLVYNDLKNDSKAFIGGIANALNTTVNLSDLDLSRKHKSYSEKQLKAMQFVGKYVNMTKRRKFKNGVLNLFWKLYLGGLRYGILHGARLLPDSMFTKEPLIDKKELKAVKKYYKTEWKACKAYSTRLVTDLSQVETLDLTEDLIYGGI</sequence>
<dbReference type="EMBL" id="JTDV01000010">
    <property type="protein sequence ID" value="KJD32306.1"/>
    <property type="molecule type" value="Genomic_DNA"/>
</dbReference>
<evidence type="ECO:0000313" key="3">
    <source>
        <dbReference type="Proteomes" id="UP000032361"/>
    </source>
</evidence>
<proteinExistence type="predicted"/>
<dbReference type="InterPro" id="IPR027417">
    <property type="entry name" value="P-loop_NTPase"/>
</dbReference>
<dbReference type="EMBL" id="JTDV01000010">
    <property type="protein sequence ID" value="KJD32144.1"/>
    <property type="molecule type" value="Genomic_DNA"/>
</dbReference>
<gene>
    <name evidence="1" type="ORF">PK35_11090</name>
    <name evidence="2" type="ORF">PK35_11975</name>
</gene>
<protein>
    <recommendedName>
        <fullName evidence="4">Sulfotransferase domain-containing protein</fullName>
    </recommendedName>
</protein>
<dbReference type="PATRIC" id="fig|1382798.3.peg.775"/>
<dbReference type="OrthoDB" id="1349535at2"/>
<dbReference type="SUPFAM" id="SSF52540">
    <property type="entry name" value="P-loop containing nucleoside triphosphate hydrolases"/>
    <property type="match status" value="1"/>
</dbReference>
<accession>A0A0D7VZB8</accession>
<organism evidence="1 3">
    <name type="scientific">Neotamlana nanhaiensis</name>
    <dbReference type="NCBI Taxonomy" id="1382798"/>
    <lineage>
        <taxon>Bacteria</taxon>
        <taxon>Pseudomonadati</taxon>
        <taxon>Bacteroidota</taxon>
        <taxon>Flavobacteriia</taxon>
        <taxon>Flavobacteriales</taxon>
        <taxon>Flavobacteriaceae</taxon>
        <taxon>Neotamlana</taxon>
    </lineage>
</organism>
<evidence type="ECO:0008006" key="4">
    <source>
        <dbReference type="Google" id="ProtNLM"/>
    </source>
</evidence>
<keyword evidence="3" id="KW-1185">Reference proteome</keyword>
<comment type="caution">
    <text evidence="1">The sequence shown here is derived from an EMBL/GenBank/DDBJ whole genome shotgun (WGS) entry which is preliminary data.</text>
</comment>
<dbReference type="Proteomes" id="UP000032361">
    <property type="component" value="Unassembled WGS sequence"/>
</dbReference>
<dbReference type="AlphaFoldDB" id="A0A0D7VZB8"/>
<reference evidence="1 3" key="1">
    <citation type="journal article" date="2015" name="Antonie Van Leeuwenhoek">
        <title>Tamlana nanhaiensis sp. nov., isolated from surface seawater collected from the South China Sea.</title>
        <authorList>
            <person name="Liu X."/>
            <person name="Lai Q."/>
            <person name="Du Y."/>
            <person name="Li G."/>
            <person name="Sun F."/>
            <person name="Shao Z."/>
        </authorList>
    </citation>
    <scope>NUCLEOTIDE SEQUENCE [LARGE SCALE GENOMIC DNA]</scope>
    <source>
        <strain evidence="1 3">FHC16</strain>
    </source>
</reference>
<dbReference type="Gene3D" id="3.40.50.300">
    <property type="entry name" value="P-loop containing nucleotide triphosphate hydrolases"/>
    <property type="match status" value="1"/>
</dbReference>
<dbReference type="RefSeq" id="WP_044626788.1">
    <property type="nucleotide sequence ID" value="NZ_JTDV01000010.1"/>
</dbReference>
<name>A0A0D7VZB8_9FLAO</name>
<evidence type="ECO:0000313" key="1">
    <source>
        <dbReference type="EMBL" id="KJD32144.1"/>
    </source>
</evidence>